<dbReference type="InterPro" id="IPR016157">
    <property type="entry name" value="Cullin_CS"/>
</dbReference>
<dbReference type="FunCoup" id="F2U888">
    <property type="interactions" value="1477"/>
</dbReference>
<dbReference type="InParanoid" id="F2U888"/>
<name>F2U888_SALR5</name>
<dbReference type="PROSITE" id="PS50069">
    <property type="entry name" value="CULLIN_2"/>
    <property type="match status" value="1"/>
</dbReference>
<dbReference type="FunFam" id="1.10.10.10:FF:000014">
    <property type="entry name" value="Cullin 1"/>
    <property type="match status" value="1"/>
</dbReference>
<dbReference type="InterPro" id="IPR059120">
    <property type="entry name" value="Cullin-like_AB"/>
</dbReference>
<dbReference type="InterPro" id="IPR019559">
    <property type="entry name" value="Cullin_neddylation_domain"/>
</dbReference>
<evidence type="ECO:0000313" key="9">
    <source>
        <dbReference type="Proteomes" id="UP000007799"/>
    </source>
</evidence>
<dbReference type="InterPro" id="IPR036388">
    <property type="entry name" value="WH-like_DNA-bd_sf"/>
</dbReference>
<evidence type="ECO:0000256" key="1">
    <source>
        <dbReference type="ARBA" id="ARBA00006019"/>
    </source>
</evidence>
<dbReference type="Gene3D" id="3.30.230.130">
    <property type="entry name" value="Cullin, Chain C, Domain 2"/>
    <property type="match status" value="1"/>
</dbReference>
<dbReference type="RefSeq" id="XP_004994419.1">
    <property type="nucleotide sequence ID" value="XM_004994362.1"/>
</dbReference>
<comment type="similarity">
    <text evidence="1 5 6">Belongs to the cullin family.</text>
</comment>
<dbReference type="Gene3D" id="1.20.1310.10">
    <property type="entry name" value="Cullin Repeats"/>
    <property type="match status" value="4"/>
</dbReference>
<evidence type="ECO:0000259" key="7">
    <source>
        <dbReference type="PROSITE" id="PS50069"/>
    </source>
</evidence>
<dbReference type="FunFam" id="1.20.1310.10:FF:000001">
    <property type="entry name" value="Cullin 3"/>
    <property type="match status" value="1"/>
</dbReference>
<dbReference type="FunFam" id="1.20.1310.10:FF:000019">
    <property type="entry name" value="Cullin 1"/>
    <property type="match status" value="1"/>
</dbReference>
<keyword evidence="4" id="KW-0832">Ubl conjugation</keyword>
<evidence type="ECO:0000313" key="8">
    <source>
        <dbReference type="EMBL" id="EGD72596.1"/>
    </source>
</evidence>
<dbReference type="PANTHER" id="PTHR11932">
    <property type="entry name" value="CULLIN"/>
    <property type="match status" value="1"/>
</dbReference>
<gene>
    <name evidence="8" type="ORF">PTSG_04332</name>
</gene>
<keyword evidence="3" id="KW-0833">Ubl conjugation pathway</keyword>
<dbReference type="Pfam" id="PF00888">
    <property type="entry name" value="Cullin"/>
    <property type="match status" value="1"/>
</dbReference>
<organism evidence="9">
    <name type="scientific">Salpingoeca rosetta (strain ATCC 50818 / BSB-021)</name>
    <dbReference type="NCBI Taxonomy" id="946362"/>
    <lineage>
        <taxon>Eukaryota</taxon>
        <taxon>Choanoflagellata</taxon>
        <taxon>Craspedida</taxon>
        <taxon>Salpingoecidae</taxon>
        <taxon>Salpingoeca</taxon>
    </lineage>
</organism>
<proteinExistence type="inferred from homology"/>
<dbReference type="FunFam" id="1.20.1310.10:FF:000002">
    <property type="entry name" value="cullin-3 isoform X1"/>
    <property type="match status" value="1"/>
</dbReference>
<sequence>MAATIDIRQTWAVLSLGLDKILNADLRASSNSGTIKALEKTDYIELYHEVFGYCTKSSSGSRPLGAMQAGARSQSADKIYGKDIYDKLKDFLIEHNKKKLSALSQLRGEELLNTYRHEWGLYDFTRTIIDNIFSYLNKHCVPRAIEADMPGYFDIYTLTVFVWREYLFKPLHEKLVESALEMVRQDRNGVQIRTSALKAFTASLVAMGLDDKENVQGLVGRVEFKPKVNLDVYEQYFERPYLAETRAFYQKESISFADAGSLADFVKKALVRVEEEEDRVHQFMHESTGIKVAEECNKVLVVMHQDALNNEASVLLETEKDEADLKRLYTLLRRVPETLKPLRDQVEKHIAQHARSAIDACGKLGASSEDARKFVETLLQVHEKYLKQINLAFENDTLFVEAMDKALKDVVNRNAVTANGRNSTRSPELLAKYCDSLLKRGSKVEGEQLERRLAQVMTIFNYLEDRDVFEKFYKKFLAKRLVTGGSASDDAEAMFLSKLKAASGHEYTHKLQRMFNDIGTSRELNTKFKNHLRVSGTSLKVDFYVQVLTSHSWPFTAQLNVTLPPVLGRCLERFSMFYQNEHQGRKLMWAYQLCKGELLTHYLKKPFVFQANLIQMAVLLLFNQQLSMSRSQILEATGVDEKSLKPQLDNLRKMKIFKEENEVMTLNEKYSYKKLKIKIDQPVKSEQKEESETTHKMAMEDRKLVMEACIVRIMKMRKRLSHTSLVQEVIEQLQSRFKPDVGMIKKSIESLIDKEYLRRGQVRTEYEYLA</sequence>
<evidence type="ECO:0000256" key="3">
    <source>
        <dbReference type="ARBA" id="ARBA00022786"/>
    </source>
</evidence>
<feature type="domain" description="Cullin family profile" evidence="7">
    <location>
        <begin position="425"/>
        <end position="652"/>
    </location>
</feature>
<dbReference type="SUPFAM" id="SSF46785">
    <property type="entry name" value="Winged helix' DNA-binding domain"/>
    <property type="match status" value="1"/>
</dbReference>
<dbReference type="EMBL" id="GL832964">
    <property type="protein sequence ID" value="EGD72596.1"/>
    <property type="molecule type" value="Genomic_DNA"/>
</dbReference>
<dbReference type="InterPro" id="IPR036390">
    <property type="entry name" value="WH_DNA-bd_sf"/>
</dbReference>
<dbReference type="SMART" id="SM00884">
    <property type="entry name" value="Cullin_Nedd8"/>
    <property type="match status" value="1"/>
</dbReference>
<dbReference type="GO" id="GO:0031625">
    <property type="term" value="F:ubiquitin protein ligase binding"/>
    <property type="evidence" value="ECO:0007669"/>
    <property type="project" value="InterPro"/>
</dbReference>
<dbReference type="Pfam" id="PF26557">
    <property type="entry name" value="Cullin_AB"/>
    <property type="match status" value="1"/>
</dbReference>
<dbReference type="SUPFAM" id="SSF74788">
    <property type="entry name" value="Cullin repeat-like"/>
    <property type="match status" value="1"/>
</dbReference>
<dbReference type="eggNOG" id="KOG2166">
    <property type="taxonomic scope" value="Eukaryota"/>
</dbReference>
<protein>
    <recommendedName>
        <fullName evidence="7">Cullin family profile domain-containing protein</fullName>
    </recommendedName>
</protein>
<dbReference type="GeneID" id="16075003"/>
<dbReference type="STRING" id="946362.F2U888"/>
<reference evidence="8" key="1">
    <citation type="submission" date="2009-08" db="EMBL/GenBank/DDBJ databases">
        <title>Annotation of Salpingoeca rosetta.</title>
        <authorList>
            <consortium name="The Broad Institute Genome Sequencing Platform"/>
            <person name="Russ C."/>
            <person name="Cuomo C."/>
            <person name="Burger G."/>
            <person name="Gray M.W."/>
            <person name="Holland P.W.H."/>
            <person name="King N."/>
            <person name="Lang F.B.F."/>
            <person name="Roger A.J."/>
            <person name="Ruiz-Trillo I."/>
            <person name="Young S.K."/>
            <person name="Zeng Q."/>
            <person name="Gargeya S."/>
            <person name="Alvarado L."/>
            <person name="Berlin A."/>
            <person name="Chapman S.B."/>
            <person name="Chen Z."/>
            <person name="Freedman E."/>
            <person name="Gellesch M."/>
            <person name="Goldberg J."/>
            <person name="Griggs A."/>
            <person name="Gujja S."/>
            <person name="Heilman E."/>
            <person name="Heiman D."/>
            <person name="Howarth C."/>
            <person name="Mehta T."/>
            <person name="Neiman D."/>
            <person name="Pearson M."/>
            <person name="Roberts A."/>
            <person name="Saif S."/>
            <person name="Shea T."/>
            <person name="Shenoy N."/>
            <person name="Sisk P."/>
            <person name="Stolte C."/>
            <person name="Sykes S."/>
            <person name="White J."/>
            <person name="Yandava C."/>
            <person name="Haas B."/>
            <person name="Nusbaum C."/>
            <person name="Birren B."/>
        </authorList>
    </citation>
    <scope>NUCLEOTIDE SEQUENCE [LARGE SCALE GENOMIC DNA]</scope>
    <source>
        <strain evidence="8">ATCC 50818</strain>
    </source>
</reference>
<accession>F2U888</accession>
<dbReference type="GO" id="GO:0006511">
    <property type="term" value="P:ubiquitin-dependent protein catabolic process"/>
    <property type="evidence" value="ECO:0007669"/>
    <property type="project" value="InterPro"/>
</dbReference>
<dbReference type="Pfam" id="PF10557">
    <property type="entry name" value="Cullin_Nedd8"/>
    <property type="match status" value="1"/>
</dbReference>
<evidence type="ECO:0000256" key="5">
    <source>
        <dbReference type="PROSITE-ProRule" id="PRU00330"/>
    </source>
</evidence>
<dbReference type="AlphaFoldDB" id="F2U888"/>
<dbReference type="InterPro" id="IPR036317">
    <property type="entry name" value="Cullin_homology_sf"/>
</dbReference>
<evidence type="ECO:0000256" key="2">
    <source>
        <dbReference type="ARBA" id="ARBA00022499"/>
    </source>
</evidence>
<dbReference type="SUPFAM" id="SSF75632">
    <property type="entry name" value="Cullin homology domain"/>
    <property type="match status" value="1"/>
</dbReference>
<dbReference type="InterPro" id="IPR016158">
    <property type="entry name" value="Cullin_homology"/>
</dbReference>
<dbReference type="InterPro" id="IPR016159">
    <property type="entry name" value="Cullin_repeat-like_dom_sf"/>
</dbReference>
<evidence type="ECO:0000256" key="6">
    <source>
        <dbReference type="RuleBase" id="RU003829"/>
    </source>
</evidence>
<dbReference type="SMART" id="SM00182">
    <property type="entry name" value="CULLIN"/>
    <property type="match status" value="1"/>
</dbReference>
<dbReference type="InterPro" id="IPR045093">
    <property type="entry name" value="Cullin"/>
</dbReference>
<dbReference type="OMA" id="PFEESCT"/>
<dbReference type="GO" id="GO:0031461">
    <property type="term" value="C:cullin-RING ubiquitin ligase complex"/>
    <property type="evidence" value="ECO:0007669"/>
    <property type="project" value="InterPro"/>
</dbReference>
<dbReference type="Gene3D" id="1.10.10.10">
    <property type="entry name" value="Winged helix-like DNA-binding domain superfamily/Winged helix DNA-binding domain"/>
    <property type="match status" value="1"/>
</dbReference>
<dbReference type="OrthoDB" id="27073at2759"/>
<dbReference type="InterPro" id="IPR001373">
    <property type="entry name" value="Cullin_N"/>
</dbReference>
<evidence type="ECO:0000256" key="4">
    <source>
        <dbReference type="ARBA" id="ARBA00022843"/>
    </source>
</evidence>
<dbReference type="Proteomes" id="UP000007799">
    <property type="component" value="Unassembled WGS sequence"/>
</dbReference>
<dbReference type="PROSITE" id="PS01256">
    <property type="entry name" value="CULLIN_1"/>
    <property type="match status" value="1"/>
</dbReference>
<dbReference type="KEGG" id="sre:PTSG_04332"/>
<keyword evidence="9" id="KW-1185">Reference proteome</keyword>
<keyword evidence="2" id="KW-1017">Isopeptide bond</keyword>